<reference evidence="1 2" key="1">
    <citation type="journal article" date="2010" name="Science">
        <title>Genomic comparison of the ants Camponotus floridanus and Harpegnathos saltator.</title>
        <authorList>
            <person name="Bonasio R."/>
            <person name="Zhang G."/>
            <person name="Ye C."/>
            <person name="Mutti N.S."/>
            <person name="Fang X."/>
            <person name="Qin N."/>
            <person name="Donahue G."/>
            <person name="Yang P."/>
            <person name="Li Q."/>
            <person name="Li C."/>
            <person name="Zhang P."/>
            <person name="Huang Z."/>
            <person name="Berger S.L."/>
            <person name="Reinberg D."/>
            <person name="Wang J."/>
            <person name="Liebig J."/>
        </authorList>
    </citation>
    <scope>NUCLEOTIDE SEQUENCE [LARGE SCALE GENOMIC DNA]</scope>
    <source>
        <strain evidence="1 2">R22 G/1</strain>
    </source>
</reference>
<dbReference type="AlphaFoldDB" id="E2C5P7"/>
<accession>E2C5P7</accession>
<dbReference type="EMBL" id="GL452779">
    <property type="protein sequence ID" value="EFN76732.1"/>
    <property type="molecule type" value="Genomic_DNA"/>
</dbReference>
<sequence>MTACAEQSLSQSESVTHAPMITRRTAPILRPIRVCHACADSRYAHSTESSTTHISILPFIEAKLSDGGGITRCEQMFLIFGKIEFLPVGKEEIHHGYPDPRGRVRVMPDSYQLKPPQVALRRDWLRDPGATYREYR</sequence>
<evidence type="ECO:0000313" key="1">
    <source>
        <dbReference type="EMBL" id="EFN76732.1"/>
    </source>
</evidence>
<gene>
    <name evidence="1" type="ORF">EAI_04128</name>
</gene>
<proteinExistence type="predicted"/>
<name>E2C5P7_HARSA</name>
<evidence type="ECO:0000313" key="2">
    <source>
        <dbReference type="Proteomes" id="UP000008237"/>
    </source>
</evidence>
<keyword evidence="2" id="KW-1185">Reference proteome</keyword>
<organism evidence="2">
    <name type="scientific">Harpegnathos saltator</name>
    <name type="common">Jerdon's jumping ant</name>
    <dbReference type="NCBI Taxonomy" id="610380"/>
    <lineage>
        <taxon>Eukaryota</taxon>
        <taxon>Metazoa</taxon>
        <taxon>Ecdysozoa</taxon>
        <taxon>Arthropoda</taxon>
        <taxon>Hexapoda</taxon>
        <taxon>Insecta</taxon>
        <taxon>Pterygota</taxon>
        <taxon>Neoptera</taxon>
        <taxon>Endopterygota</taxon>
        <taxon>Hymenoptera</taxon>
        <taxon>Apocrita</taxon>
        <taxon>Aculeata</taxon>
        <taxon>Formicoidea</taxon>
        <taxon>Formicidae</taxon>
        <taxon>Ponerinae</taxon>
        <taxon>Ponerini</taxon>
        <taxon>Harpegnathos</taxon>
    </lineage>
</organism>
<protein>
    <submittedName>
        <fullName evidence="1">Uncharacterized protein</fullName>
    </submittedName>
</protein>
<dbReference type="InParanoid" id="E2C5P7"/>
<dbReference type="Proteomes" id="UP000008237">
    <property type="component" value="Unassembled WGS sequence"/>
</dbReference>